<dbReference type="SMART" id="SM00062">
    <property type="entry name" value="PBPb"/>
    <property type="match status" value="1"/>
</dbReference>
<dbReference type="PROSITE" id="PS01039">
    <property type="entry name" value="SBP_BACTERIAL_3"/>
    <property type="match status" value="1"/>
</dbReference>
<dbReference type="Gene3D" id="3.40.190.10">
    <property type="entry name" value="Periplasmic binding protein-like II"/>
    <property type="match status" value="3"/>
</dbReference>
<comment type="similarity">
    <text evidence="2 4">Belongs to the bacterial solute-binding protein 3 family.</text>
</comment>
<sequence>MGIRGDHPHLHRLVRGRHLVPHPLAHVQVRRRMAAIRNRTDRTRRLRRHRRPGVRMRVARGVSAALTTLALAATAGCGGAPATVRQPDGPTIAIGVAADEPGLSRWHDGGYSGFEVEVARYVAKKLGYANKQIVFKQVEPANRLELLADGTVDLVVAGMPMPADGGDGDDADGGLAANGVVSDGHATYAGPYLTTRQGLLARPGDAAGIDGVAALAGKSVCTVAGSGAKDALLAAVPQGRTRERDTYPQCVTDLMVGTADAIAGDAVTLAGLARDEGGTLVTRVKGVRYGSVRYGIAVQAGAVTLADDIAEALRDMRADGSYDAALDALADATGWRQAR</sequence>
<keyword evidence="3" id="KW-0732">Signal</keyword>
<gene>
    <name evidence="6" type="ORF">GFD21_10480</name>
</gene>
<dbReference type="AlphaFoldDB" id="A0A6L9SYH4"/>
<evidence type="ECO:0000256" key="2">
    <source>
        <dbReference type="ARBA" id="ARBA00010333"/>
    </source>
</evidence>
<dbReference type="InterPro" id="IPR018313">
    <property type="entry name" value="SBP_3_CS"/>
</dbReference>
<dbReference type="PANTHER" id="PTHR35936">
    <property type="entry name" value="MEMBRANE-BOUND LYTIC MUREIN TRANSGLYCOSYLASE F"/>
    <property type="match status" value="1"/>
</dbReference>
<evidence type="ECO:0000256" key="3">
    <source>
        <dbReference type="ARBA" id="ARBA00022729"/>
    </source>
</evidence>
<reference evidence="6 7" key="1">
    <citation type="submission" date="2019-10" db="EMBL/GenBank/DDBJ databases">
        <title>Bifidobacterium from non-human primates.</title>
        <authorList>
            <person name="Modesto M."/>
        </authorList>
    </citation>
    <scope>NUCLEOTIDE SEQUENCE [LARGE SCALE GENOMIC DNA]</scope>
    <source>
        <strain evidence="6 7">SMA15</strain>
    </source>
</reference>
<accession>A0A6L9SYH4</accession>
<comment type="subcellular location">
    <subcellularLocation>
        <location evidence="1">Cell envelope</location>
    </subcellularLocation>
</comment>
<dbReference type="GO" id="GO:0030313">
    <property type="term" value="C:cell envelope"/>
    <property type="evidence" value="ECO:0007669"/>
    <property type="project" value="UniProtKB-SubCell"/>
</dbReference>
<dbReference type="SUPFAM" id="SSF53850">
    <property type="entry name" value="Periplasmic binding protein-like II"/>
    <property type="match status" value="1"/>
</dbReference>
<dbReference type="PANTHER" id="PTHR35936:SF17">
    <property type="entry name" value="ARGININE-BINDING EXTRACELLULAR PROTEIN ARTP"/>
    <property type="match status" value="1"/>
</dbReference>
<feature type="domain" description="Solute-binding protein family 3/N-terminal" evidence="5">
    <location>
        <begin position="91"/>
        <end position="333"/>
    </location>
</feature>
<dbReference type="EMBL" id="WHZV01000012">
    <property type="protein sequence ID" value="NEG56171.1"/>
    <property type="molecule type" value="Genomic_DNA"/>
</dbReference>
<dbReference type="Pfam" id="PF00497">
    <property type="entry name" value="SBP_bac_3"/>
    <property type="match status" value="1"/>
</dbReference>
<organism evidence="6 7">
    <name type="scientific">Bifidobacterium platyrrhinorum</name>
    <dbReference type="NCBI Taxonomy" id="2661628"/>
    <lineage>
        <taxon>Bacteria</taxon>
        <taxon>Bacillati</taxon>
        <taxon>Actinomycetota</taxon>
        <taxon>Actinomycetes</taxon>
        <taxon>Bifidobacteriales</taxon>
        <taxon>Bifidobacteriaceae</taxon>
        <taxon>Bifidobacterium</taxon>
    </lineage>
</organism>
<evidence type="ECO:0000256" key="1">
    <source>
        <dbReference type="ARBA" id="ARBA00004196"/>
    </source>
</evidence>
<evidence type="ECO:0000259" key="5">
    <source>
        <dbReference type="SMART" id="SM00062"/>
    </source>
</evidence>
<keyword evidence="7" id="KW-1185">Reference proteome</keyword>
<comment type="caution">
    <text evidence="6">The sequence shown here is derived from an EMBL/GenBank/DDBJ whole genome shotgun (WGS) entry which is preliminary data.</text>
</comment>
<dbReference type="InterPro" id="IPR001638">
    <property type="entry name" value="Solute-binding_3/MltF_N"/>
</dbReference>
<evidence type="ECO:0000313" key="6">
    <source>
        <dbReference type="EMBL" id="NEG56171.1"/>
    </source>
</evidence>
<name>A0A6L9SYH4_9BIFI</name>
<proteinExistence type="inferred from homology"/>
<evidence type="ECO:0000256" key="4">
    <source>
        <dbReference type="RuleBase" id="RU003744"/>
    </source>
</evidence>
<dbReference type="Proteomes" id="UP000483293">
    <property type="component" value="Unassembled WGS sequence"/>
</dbReference>
<evidence type="ECO:0000313" key="7">
    <source>
        <dbReference type="Proteomes" id="UP000483293"/>
    </source>
</evidence>
<protein>
    <submittedName>
        <fullName evidence="6">Transporter substrate-binding domain-containing protein</fullName>
    </submittedName>
</protein>